<feature type="signal peptide" evidence="1">
    <location>
        <begin position="1"/>
        <end position="23"/>
    </location>
</feature>
<comment type="caution">
    <text evidence="3">The sequence shown here is derived from an EMBL/GenBank/DDBJ whole genome shotgun (WGS) entry which is preliminary data.</text>
</comment>
<feature type="chain" id="PRO_5039171144" description="M23ase beta-sheet core domain-containing protein" evidence="1">
    <location>
        <begin position="24"/>
        <end position="411"/>
    </location>
</feature>
<gene>
    <name evidence="3" type="ORF">BJ980_000729</name>
</gene>
<dbReference type="SUPFAM" id="SSF51261">
    <property type="entry name" value="Duplicated hybrid motif"/>
    <property type="match status" value="1"/>
</dbReference>
<evidence type="ECO:0000259" key="2">
    <source>
        <dbReference type="Pfam" id="PF01551"/>
    </source>
</evidence>
<name>A0A7Y9UPS6_9ACTN</name>
<evidence type="ECO:0000256" key="1">
    <source>
        <dbReference type="SAM" id="SignalP"/>
    </source>
</evidence>
<dbReference type="EMBL" id="JACCAA010000001">
    <property type="protein sequence ID" value="NYG57806.1"/>
    <property type="molecule type" value="Genomic_DNA"/>
</dbReference>
<evidence type="ECO:0000313" key="4">
    <source>
        <dbReference type="Proteomes" id="UP000540656"/>
    </source>
</evidence>
<dbReference type="Gene3D" id="2.40.128.340">
    <property type="match status" value="1"/>
</dbReference>
<dbReference type="Pfam" id="PF01551">
    <property type="entry name" value="Peptidase_M23"/>
    <property type="match status" value="1"/>
</dbReference>
<dbReference type="InterPro" id="IPR050570">
    <property type="entry name" value="Cell_wall_metabolism_enzyme"/>
</dbReference>
<accession>A0A7Y9UPS6</accession>
<dbReference type="PANTHER" id="PTHR21666">
    <property type="entry name" value="PEPTIDASE-RELATED"/>
    <property type="match status" value="1"/>
</dbReference>
<dbReference type="AlphaFoldDB" id="A0A7Y9UPS6"/>
<dbReference type="InterPro" id="IPR011055">
    <property type="entry name" value="Dup_hybrid_motif"/>
</dbReference>
<keyword evidence="4" id="KW-1185">Reference proteome</keyword>
<dbReference type="PANTHER" id="PTHR21666:SF270">
    <property type="entry name" value="MUREIN HYDROLASE ACTIVATOR ENVC"/>
    <property type="match status" value="1"/>
</dbReference>
<dbReference type="InterPro" id="IPR016047">
    <property type="entry name" value="M23ase_b-sheet_dom"/>
</dbReference>
<protein>
    <recommendedName>
        <fullName evidence="2">M23ase beta-sheet core domain-containing protein</fullName>
    </recommendedName>
</protein>
<dbReference type="Gene3D" id="2.70.70.10">
    <property type="entry name" value="Glucose Permease (Domain IIA)"/>
    <property type="match status" value="1"/>
</dbReference>
<reference evidence="3 4" key="1">
    <citation type="submission" date="2020-07" db="EMBL/GenBank/DDBJ databases">
        <title>Sequencing the genomes of 1000 actinobacteria strains.</title>
        <authorList>
            <person name="Klenk H.-P."/>
        </authorList>
    </citation>
    <scope>NUCLEOTIDE SEQUENCE [LARGE SCALE GENOMIC DNA]</scope>
    <source>
        <strain evidence="3 4">DSM 23819</strain>
    </source>
</reference>
<proteinExistence type="predicted"/>
<feature type="domain" description="M23ase beta-sheet core" evidence="2">
    <location>
        <begin position="72"/>
        <end position="160"/>
    </location>
</feature>
<dbReference type="RefSeq" id="WP_179501034.1">
    <property type="nucleotide sequence ID" value="NZ_JACCAA010000001.1"/>
</dbReference>
<sequence length="411" mass="43772">MRARTWWAAVAAGLMVGAWPFVAPGGGQASSAAAAAPQTAYQMPFMCGQNWRGTTRSGHSPSTLSIDWNRTADKGMPVVSSAAGTVITAQKTDKGGYGKFVLIDHGNKERTRYAHLASVTVVAGQAVEQSDLLGTVGSTGNSSGDHLHYEQIASGKVVQPYFAGVKFTFNTNKVSTNCVEVPLAADWYGYGKSRITIYRRATKSEFLIYSPGKDPAVRRYGTASDDPLVGDWDGDGTVNVGVYTPATSTFTSYVYKQGTTKITFGKIGDKPVAGDWDGDGKDEVGVWTPSTGEFRLRAANGAVTSIKLGDSNDLPVAGDWDGDGKDDVGVFDRRSATFTLRKVDNEGMVWLGQVQHGAANSMPVTGDWEADGRTDLGVWVQATAEFNLRNGGPAPTNARRSVKTIFGLNRG</sequence>
<evidence type="ECO:0000313" key="3">
    <source>
        <dbReference type="EMBL" id="NYG57806.1"/>
    </source>
</evidence>
<dbReference type="CDD" id="cd12797">
    <property type="entry name" value="M23_peptidase"/>
    <property type="match status" value="1"/>
</dbReference>
<dbReference type="GO" id="GO:0004222">
    <property type="term" value="F:metalloendopeptidase activity"/>
    <property type="evidence" value="ECO:0007669"/>
    <property type="project" value="TreeGrafter"/>
</dbReference>
<dbReference type="Proteomes" id="UP000540656">
    <property type="component" value="Unassembled WGS sequence"/>
</dbReference>
<organism evidence="3 4">
    <name type="scientific">Nocardioides daedukensis</name>
    <dbReference type="NCBI Taxonomy" id="634462"/>
    <lineage>
        <taxon>Bacteria</taxon>
        <taxon>Bacillati</taxon>
        <taxon>Actinomycetota</taxon>
        <taxon>Actinomycetes</taxon>
        <taxon>Propionibacteriales</taxon>
        <taxon>Nocardioidaceae</taxon>
        <taxon>Nocardioides</taxon>
    </lineage>
</organism>
<keyword evidence="1" id="KW-0732">Signal</keyword>
<dbReference type="InterPro" id="IPR028994">
    <property type="entry name" value="Integrin_alpha_N"/>
</dbReference>
<dbReference type="SUPFAM" id="SSF69318">
    <property type="entry name" value="Integrin alpha N-terminal domain"/>
    <property type="match status" value="1"/>
</dbReference>